<organism evidence="1 2">
    <name type="scientific">Paraprevotella clara YIT 11840</name>
    <dbReference type="NCBI Taxonomy" id="762968"/>
    <lineage>
        <taxon>Bacteria</taxon>
        <taxon>Pseudomonadati</taxon>
        <taxon>Bacteroidota</taxon>
        <taxon>Bacteroidia</taxon>
        <taxon>Bacteroidales</taxon>
        <taxon>Prevotellaceae</taxon>
        <taxon>Paraprevotella</taxon>
    </lineage>
</organism>
<protein>
    <submittedName>
        <fullName evidence="1">Uncharacterized protein</fullName>
    </submittedName>
</protein>
<reference evidence="1 2" key="1">
    <citation type="submission" date="2011-03" db="EMBL/GenBank/DDBJ databases">
        <authorList>
            <person name="Weinstock G."/>
            <person name="Sodergren E."/>
            <person name="Clifton S."/>
            <person name="Fulton L."/>
            <person name="Fulton B."/>
            <person name="Courtney L."/>
            <person name="Fronick C."/>
            <person name="Harrison M."/>
            <person name="Strong C."/>
            <person name="Farmer C."/>
            <person name="Delahaunty K."/>
            <person name="Markovic C."/>
            <person name="Hall O."/>
            <person name="Minx P."/>
            <person name="Tomlinson C."/>
            <person name="Mitreva M."/>
            <person name="Hou S."/>
            <person name="Chen J."/>
            <person name="Wollam A."/>
            <person name="Pepin K.H."/>
            <person name="Johnson M."/>
            <person name="Bhonagiri V."/>
            <person name="Zhang X."/>
            <person name="Suruliraj S."/>
            <person name="Warren W."/>
            <person name="Chinwalla A."/>
            <person name="Mardis E.R."/>
            <person name="Wilson R.K."/>
        </authorList>
    </citation>
    <scope>NUCLEOTIDE SEQUENCE [LARGE SCALE GENOMIC DNA]</scope>
    <source>
        <strain evidence="1 2">YIT 11840</strain>
    </source>
</reference>
<proteinExistence type="predicted"/>
<dbReference type="STRING" id="762968.HMPREF9441_01367"/>
<evidence type="ECO:0000313" key="1">
    <source>
        <dbReference type="EMBL" id="EHH00649.1"/>
    </source>
</evidence>
<evidence type="ECO:0000313" key="2">
    <source>
        <dbReference type="Proteomes" id="UP000003598"/>
    </source>
</evidence>
<dbReference type="HOGENOM" id="CLU_3313965_0_0_10"/>
<name>G5SPT3_9BACT</name>
<dbReference type="EMBL" id="AFFY01000020">
    <property type="protein sequence ID" value="EHH00649.1"/>
    <property type="molecule type" value="Genomic_DNA"/>
</dbReference>
<comment type="caution">
    <text evidence="1">The sequence shown here is derived from an EMBL/GenBank/DDBJ whole genome shotgun (WGS) entry which is preliminary data.</text>
</comment>
<gene>
    <name evidence="1" type="ORF">HMPREF9441_01367</name>
</gene>
<dbReference type="Proteomes" id="UP000003598">
    <property type="component" value="Unassembled WGS sequence"/>
</dbReference>
<dbReference type="AlphaFoldDB" id="G5SPT3"/>
<keyword evidence="2" id="KW-1185">Reference proteome</keyword>
<accession>G5SPT3</accession>
<sequence length="39" mass="4858">MRWIFFVKQLNTNILQSFHKKTPSTNCLIRCRFMKNKRK</sequence>